<keyword evidence="1" id="KW-1133">Transmembrane helix</keyword>
<protein>
    <submittedName>
        <fullName evidence="2">Uncharacterized protein</fullName>
    </submittedName>
</protein>
<dbReference type="EMBL" id="SUPK01000008">
    <property type="protein sequence ID" value="TJY40698.1"/>
    <property type="molecule type" value="Genomic_DNA"/>
</dbReference>
<gene>
    <name evidence="2" type="ORF">E5161_16230</name>
</gene>
<evidence type="ECO:0000313" key="3">
    <source>
        <dbReference type="Proteomes" id="UP000309673"/>
    </source>
</evidence>
<dbReference type="RefSeq" id="WP_136778888.1">
    <property type="nucleotide sequence ID" value="NZ_SUPK01000008.1"/>
</dbReference>
<evidence type="ECO:0000313" key="2">
    <source>
        <dbReference type="EMBL" id="TJY40698.1"/>
    </source>
</evidence>
<reference evidence="2 3" key="1">
    <citation type="submission" date="2019-04" db="EMBL/GenBank/DDBJ databases">
        <title>Cohnella sp. nov., isolated from soil.</title>
        <authorList>
            <person name="Kim W."/>
        </authorList>
    </citation>
    <scope>NUCLEOTIDE SEQUENCE [LARGE SCALE GENOMIC DNA]</scope>
    <source>
        <strain evidence="2 3">CAU 1483</strain>
    </source>
</reference>
<keyword evidence="1" id="KW-0812">Transmembrane</keyword>
<comment type="caution">
    <text evidence="2">The sequence shown here is derived from an EMBL/GenBank/DDBJ whole genome shotgun (WGS) entry which is preliminary data.</text>
</comment>
<dbReference type="Proteomes" id="UP000309673">
    <property type="component" value="Unassembled WGS sequence"/>
</dbReference>
<proteinExistence type="predicted"/>
<feature type="transmembrane region" description="Helical" evidence="1">
    <location>
        <begin position="41"/>
        <end position="59"/>
    </location>
</feature>
<feature type="transmembrane region" description="Helical" evidence="1">
    <location>
        <begin position="66"/>
        <end position="85"/>
    </location>
</feature>
<organism evidence="2 3">
    <name type="scientific">Cohnella pontilimi</name>
    <dbReference type="NCBI Taxonomy" id="2564100"/>
    <lineage>
        <taxon>Bacteria</taxon>
        <taxon>Bacillati</taxon>
        <taxon>Bacillota</taxon>
        <taxon>Bacilli</taxon>
        <taxon>Bacillales</taxon>
        <taxon>Paenibacillaceae</taxon>
        <taxon>Cohnella</taxon>
    </lineage>
</organism>
<keyword evidence="3" id="KW-1185">Reference proteome</keyword>
<sequence length="123" mass="13301">MNFGSWDLGKKVIIGSTILAFLSFFFKWVDVGFISQTGFGQGAIYLILAFAYPAIMVWTGKPLNKMIGFISAVIGVILGIVYINSKTIEFFGSSVNAAASGPYVYIASCVILMFGIFKSKSKA</sequence>
<accession>A0A4U0F8E5</accession>
<dbReference type="AlphaFoldDB" id="A0A4U0F8E5"/>
<feature type="transmembrane region" description="Helical" evidence="1">
    <location>
        <begin position="97"/>
        <end position="117"/>
    </location>
</feature>
<feature type="transmembrane region" description="Helical" evidence="1">
    <location>
        <begin position="12"/>
        <end position="29"/>
    </location>
</feature>
<keyword evidence="1" id="KW-0472">Membrane</keyword>
<name>A0A4U0F8E5_9BACL</name>
<dbReference type="OrthoDB" id="2740230at2"/>
<evidence type="ECO:0000256" key="1">
    <source>
        <dbReference type="SAM" id="Phobius"/>
    </source>
</evidence>